<dbReference type="GO" id="GO:0042796">
    <property type="term" value="P:snRNA transcription by RNA polymerase III"/>
    <property type="evidence" value="ECO:0007669"/>
    <property type="project" value="TreeGrafter"/>
</dbReference>
<dbReference type="AlphaFoldDB" id="A0A0D3EXR3"/>
<evidence type="ECO:0000313" key="9">
    <source>
        <dbReference type="Proteomes" id="UP000026960"/>
    </source>
</evidence>
<evidence type="ECO:0000256" key="6">
    <source>
        <dbReference type="ARBA" id="ARBA00023242"/>
    </source>
</evidence>
<feature type="region of interest" description="Disordered" evidence="7">
    <location>
        <begin position="113"/>
        <end position="185"/>
    </location>
</feature>
<reference evidence="8" key="2">
    <citation type="submission" date="2015-03" db="UniProtKB">
        <authorList>
            <consortium name="EnsemblPlants"/>
        </authorList>
    </citation>
    <scope>IDENTIFICATION</scope>
</reference>
<evidence type="ECO:0008006" key="10">
    <source>
        <dbReference type="Google" id="ProtNLM"/>
    </source>
</evidence>
<dbReference type="GO" id="GO:0042795">
    <property type="term" value="P:snRNA transcription by RNA polymerase II"/>
    <property type="evidence" value="ECO:0007669"/>
    <property type="project" value="TreeGrafter"/>
</dbReference>
<dbReference type="PaxDb" id="65489-OBART01G41450.1"/>
<feature type="region of interest" description="Disordered" evidence="7">
    <location>
        <begin position="198"/>
        <end position="226"/>
    </location>
</feature>
<accession>A0A0D3EXR3</accession>
<dbReference type="GO" id="GO:0000978">
    <property type="term" value="F:RNA polymerase II cis-regulatory region sequence-specific DNA binding"/>
    <property type="evidence" value="ECO:0007669"/>
    <property type="project" value="TreeGrafter"/>
</dbReference>
<dbReference type="EnsemblPlants" id="OBART01G41450.1">
    <property type="protein sequence ID" value="OBART01G41450.1"/>
    <property type="gene ID" value="OBART01G41450"/>
</dbReference>
<dbReference type="HOGENOM" id="CLU_041861_2_0_1"/>
<dbReference type="GO" id="GO:0005634">
    <property type="term" value="C:nucleus"/>
    <property type="evidence" value="ECO:0007669"/>
    <property type="project" value="UniProtKB-SubCell"/>
</dbReference>
<evidence type="ECO:0000313" key="8">
    <source>
        <dbReference type="EnsemblPlants" id="OBART01G41450.1"/>
    </source>
</evidence>
<protein>
    <recommendedName>
        <fullName evidence="10">snRNA-activating protein complex subunit</fullName>
    </recommendedName>
</protein>
<evidence type="ECO:0000256" key="3">
    <source>
        <dbReference type="ARBA" id="ARBA00023015"/>
    </source>
</evidence>
<name>A0A0D3EXR3_9ORYZ</name>
<keyword evidence="6" id="KW-0539">Nucleus</keyword>
<organism evidence="8">
    <name type="scientific">Oryza barthii</name>
    <dbReference type="NCBI Taxonomy" id="65489"/>
    <lineage>
        <taxon>Eukaryota</taxon>
        <taxon>Viridiplantae</taxon>
        <taxon>Streptophyta</taxon>
        <taxon>Embryophyta</taxon>
        <taxon>Tracheophyta</taxon>
        <taxon>Spermatophyta</taxon>
        <taxon>Magnoliopsida</taxon>
        <taxon>Liliopsida</taxon>
        <taxon>Poales</taxon>
        <taxon>Poaceae</taxon>
        <taxon>BOP clade</taxon>
        <taxon>Oryzoideae</taxon>
        <taxon>Oryzeae</taxon>
        <taxon>Oryzinae</taxon>
        <taxon>Oryza</taxon>
    </lineage>
</organism>
<keyword evidence="4" id="KW-0238">DNA-binding</keyword>
<keyword evidence="3" id="KW-0805">Transcription regulation</keyword>
<feature type="compositionally biased region" description="Low complexity" evidence="7">
    <location>
        <begin position="1"/>
        <end position="16"/>
    </location>
</feature>
<comment type="similarity">
    <text evidence="2">Belongs to the SNAPC3/SRD2 family.</text>
</comment>
<comment type="subcellular location">
    <subcellularLocation>
        <location evidence="1">Nucleus</location>
    </subcellularLocation>
</comment>
<feature type="compositionally biased region" description="Basic and acidic residues" evidence="7">
    <location>
        <begin position="130"/>
        <end position="139"/>
    </location>
</feature>
<dbReference type="PANTHER" id="PTHR13421">
    <property type="entry name" value="SNRNA-ACTIVATING PROTEIN COMPLEX SUBUNIT 3"/>
    <property type="match status" value="1"/>
</dbReference>
<keyword evidence="5" id="KW-0804">Transcription</keyword>
<feature type="compositionally biased region" description="Polar residues" evidence="7">
    <location>
        <begin position="170"/>
        <end position="179"/>
    </location>
</feature>
<dbReference type="GO" id="GO:0003681">
    <property type="term" value="F:bent DNA binding"/>
    <property type="evidence" value="ECO:0007669"/>
    <property type="project" value="TreeGrafter"/>
</dbReference>
<evidence type="ECO:0000256" key="4">
    <source>
        <dbReference type="ARBA" id="ARBA00023125"/>
    </source>
</evidence>
<dbReference type="InterPro" id="IPR022042">
    <property type="entry name" value="snRNA-activating_su3"/>
</dbReference>
<proteinExistence type="inferred from homology"/>
<feature type="region of interest" description="Disordered" evidence="7">
    <location>
        <begin position="1"/>
        <end position="21"/>
    </location>
</feature>
<dbReference type="Proteomes" id="UP000026960">
    <property type="component" value="Chromosome 1"/>
</dbReference>
<sequence length="593" mass="66382">MAAAAAGEEAESSAAGEQRRMPFARGGPVFVPFMVGPVSTVPEFMSSALHELQSLKDELGDPGDEFDEELCVDELRVLSEEELVERALREAMEEGWDSTALSQLEDQRIDGGMSASSTFGNGAITSSSSGERETSRSPTEDTASIPHVHGNNGKTRGVKGETRGRKRKNVTPTLNSSVETEIPGPSVDTAVVPYVPQQGIEGKTGGMKGKSRGRMKKGGNTTSNSLGENLEVVSHESVPPVEDLEVVSHDAAGADGDTKCGKGKKRGRHFDREVRAHILQGSYLTKAVKMAEIKAKQEEDKHAASLHSFSGDSVLAKVSKPSAEKVDVAKSLRYISTTWKNKTFKPGEHRPVVYPEVLLCVEVYEKRYGSVKSQEFLVLGSQLLTDLRDNIYCFKDKLMNVAKQHVHSGYFLIEDTFYNDTRRSTVDYSKPILDWIKNSRNEAEEKWDAITSGVLKKRQKDLLMGLNVSNVPDFKSAKMEKTRFSDLNFRLGAGYLYCHQGNCKHMIVIRDMRLIHPEDTQNQAEYPLMTFQMQRRLQKCSVCQIFHATKMTVDDKWTLNNPCYFCDKCYYLLHYKEDNSLLYHHTVYDYLQE</sequence>
<dbReference type="GO" id="GO:0001006">
    <property type="term" value="F:RNA polymerase III type 3 promoter sequence-specific DNA binding"/>
    <property type="evidence" value="ECO:0007669"/>
    <property type="project" value="TreeGrafter"/>
</dbReference>
<evidence type="ECO:0000256" key="5">
    <source>
        <dbReference type="ARBA" id="ARBA00023163"/>
    </source>
</evidence>
<dbReference type="PANTHER" id="PTHR13421:SF16">
    <property type="entry name" value="SNRNA-ACTIVATING PROTEIN COMPLEX SUBUNIT 3"/>
    <property type="match status" value="1"/>
</dbReference>
<dbReference type="GO" id="GO:0019185">
    <property type="term" value="C:snRNA-activating protein complex"/>
    <property type="evidence" value="ECO:0007669"/>
    <property type="project" value="TreeGrafter"/>
</dbReference>
<evidence type="ECO:0000256" key="1">
    <source>
        <dbReference type="ARBA" id="ARBA00004123"/>
    </source>
</evidence>
<reference evidence="8" key="1">
    <citation type="journal article" date="2009" name="Rice">
        <title>De Novo Next Generation Sequencing of Plant Genomes.</title>
        <authorList>
            <person name="Rounsley S."/>
            <person name="Marri P.R."/>
            <person name="Yu Y."/>
            <person name="He R."/>
            <person name="Sisneros N."/>
            <person name="Goicoechea J.L."/>
            <person name="Lee S.J."/>
            <person name="Angelova A."/>
            <person name="Kudrna D."/>
            <person name="Luo M."/>
            <person name="Affourtit J."/>
            <person name="Desany B."/>
            <person name="Knight J."/>
            <person name="Niazi F."/>
            <person name="Egholm M."/>
            <person name="Wing R.A."/>
        </authorList>
    </citation>
    <scope>NUCLEOTIDE SEQUENCE [LARGE SCALE GENOMIC DNA]</scope>
    <source>
        <strain evidence="8">cv. IRGC 105608</strain>
    </source>
</reference>
<dbReference type="Pfam" id="PF12251">
    <property type="entry name" value="SNAPC3"/>
    <property type="match status" value="1"/>
</dbReference>
<keyword evidence="9" id="KW-1185">Reference proteome</keyword>
<feature type="compositionally biased region" description="Polar residues" evidence="7">
    <location>
        <begin position="114"/>
        <end position="124"/>
    </location>
</feature>
<evidence type="ECO:0000256" key="2">
    <source>
        <dbReference type="ARBA" id="ARBA00010410"/>
    </source>
</evidence>
<dbReference type="GO" id="GO:0001046">
    <property type="term" value="F:core promoter sequence-specific DNA binding"/>
    <property type="evidence" value="ECO:0007669"/>
    <property type="project" value="TreeGrafter"/>
</dbReference>
<dbReference type="STRING" id="65489.A0A0D3EXR3"/>
<dbReference type="eggNOG" id="KOG2664">
    <property type="taxonomic scope" value="Eukaryota"/>
</dbReference>
<evidence type="ECO:0000256" key="7">
    <source>
        <dbReference type="SAM" id="MobiDB-lite"/>
    </source>
</evidence>
<dbReference type="Gramene" id="OBART01G41450.1">
    <property type="protein sequence ID" value="OBART01G41450.1"/>
    <property type="gene ID" value="OBART01G41450"/>
</dbReference>